<evidence type="ECO:0000313" key="2">
    <source>
        <dbReference type="EMBL" id="KAK3247271.1"/>
    </source>
</evidence>
<gene>
    <name evidence="2" type="ORF">CYMTET_43230</name>
</gene>
<dbReference type="Proteomes" id="UP001190700">
    <property type="component" value="Unassembled WGS sequence"/>
</dbReference>
<protein>
    <submittedName>
        <fullName evidence="2">Uncharacterized protein</fullName>
    </submittedName>
</protein>
<feature type="compositionally biased region" description="Basic residues" evidence="1">
    <location>
        <begin position="119"/>
        <end position="129"/>
    </location>
</feature>
<evidence type="ECO:0000313" key="3">
    <source>
        <dbReference type="Proteomes" id="UP001190700"/>
    </source>
</evidence>
<feature type="region of interest" description="Disordered" evidence="1">
    <location>
        <begin position="108"/>
        <end position="134"/>
    </location>
</feature>
<organism evidence="2 3">
    <name type="scientific">Cymbomonas tetramitiformis</name>
    <dbReference type="NCBI Taxonomy" id="36881"/>
    <lineage>
        <taxon>Eukaryota</taxon>
        <taxon>Viridiplantae</taxon>
        <taxon>Chlorophyta</taxon>
        <taxon>Pyramimonadophyceae</taxon>
        <taxon>Pyramimonadales</taxon>
        <taxon>Pyramimonadaceae</taxon>
        <taxon>Cymbomonas</taxon>
    </lineage>
</organism>
<reference evidence="2 3" key="1">
    <citation type="journal article" date="2015" name="Genome Biol. Evol.">
        <title>Comparative Genomics of a Bacterivorous Green Alga Reveals Evolutionary Causalities and Consequences of Phago-Mixotrophic Mode of Nutrition.</title>
        <authorList>
            <person name="Burns J.A."/>
            <person name="Paasch A."/>
            <person name="Narechania A."/>
            <person name="Kim E."/>
        </authorList>
    </citation>
    <scope>NUCLEOTIDE SEQUENCE [LARGE SCALE GENOMIC DNA]</scope>
    <source>
        <strain evidence="2 3">PLY_AMNH</strain>
    </source>
</reference>
<evidence type="ECO:0000256" key="1">
    <source>
        <dbReference type="SAM" id="MobiDB-lite"/>
    </source>
</evidence>
<feature type="compositionally biased region" description="Acidic residues" evidence="1">
    <location>
        <begin position="155"/>
        <end position="190"/>
    </location>
</feature>
<accession>A0AAE0C2M6</accession>
<proteinExistence type="predicted"/>
<keyword evidence="3" id="KW-1185">Reference proteome</keyword>
<feature type="region of interest" description="Disordered" evidence="1">
    <location>
        <begin position="152"/>
        <end position="190"/>
    </location>
</feature>
<dbReference type="AlphaFoldDB" id="A0AAE0C2M6"/>
<sequence>MHGPRRPDEDARRDETHRAHVQIPISSFLYDGQYLQYCASASREDTTSLRRHQKATINAQRAIARERTRSQLRENVDASDEDAEIGRGGLCAASNHLLENRKRLQNFRGQKTRFGSTGRGRRRRRRHGRASQSMYAADVLDDDDLWRADDRDDAVYDDGDDDEAGVSDEVASDDDVIGDDDEEAEAEEDDGCRYSAWNRTARRERECDDSLLPGTLTLPIAQMVPVAPTGAIENLPILSEVDDLTWKFLQRHSRVCDVYFKLSKSKEHTSPFCILYSAYQENQLRENGCDFEEVQTIRAFLQSATMGTRGMLHTVGDLAATDFMRRSDSTGLTYRFAFVFPPRWTKRLVSYPLSWPNSTDGNEETQAMDQGA</sequence>
<comment type="caution">
    <text evidence="2">The sequence shown here is derived from an EMBL/GenBank/DDBJ whole genome shotgun (WGS) entry which is preliminary data.</text>
</comment>
<name>A0AAE0C2M6_9CHLO</name>
<dbReference type="EMBL" id="LGRX02029109">
    <property type="protein sequence ID" value="KAK3247271.1"/>
    <property type="molecule type" value="Genomic_DNA"/>
</dbReference>